<dbReference type="EMBL" id="AXZG01000037">
    <property type="protein sequence ID" value="ERT66197.1"/>
    <property type="molecule type" value="Genomic_DNA"/>
</dbReference>
<reference evidence="1 2" key="1">
    <citation type="submission" date="2013-08" db="EMBL/GenBank/DDBJ databases">
        <authorList>
            <person name="Weinstock G."/>
            <person name="Sodergren E."/>
            <person name="Wylie T."/>
            <person name="Fulton L."/>
            <person name="Fulton R."/>
            <person name="Fronick C."/>
            <person name="O'Laughlin M."/>
            <person name="Godfrey J."/>
            <person name="Miner T."/>
            <person name="Herter B."/>
            <person name="Appelbaum E."/>
            <person name="Cordes M."/>
            <person name="Lek S."/>
            <person name="Wollam A."/>
            <person name="Pepin K.H."/>
            <person name="Palsikar V.B."/>
            <person name="Mitreva M."/>
            <person name="Wilson R.K."/>
        </authorList>
    </citation>
    <scope>NUCLEOTIDE SEQUENCE [LARGE SCALE GENOMIC DNA]</scope>
    <source>
        <strain evidence="1 2">F0184</strain>
    </source>
</reference>
<dbReference type="HOGENOM" id="CLU_3221561_0_0_11"/>
<protein>
    <submittedName>
        <fullName evidence="1">Uncharacterized protein</fullName>
    </submittedName>
</protein>
<organism evidence="1 2">
    <name type="scientific">Rothia aeria F0184</name>
    <dbReference type="NCBI Taxonomy" id="888019"/>
    <lineage>
        <taxon>Bacteria</taxon>
        <taxon>Bacillati</taxon>
        <taxon>Actinomycetota</taxon>
        <taxon>Actinomycetes</taxon>
        <taxon>Micrococcales</taxon>
        <taxon>Micrococcaceae</taxon>
        <taxon>Rothia</taxon>
    </lineage>
</organism>
<evidence type="ECO:0000313" key="1">
    <source>
        <dbReference type="EMBL" id="ERT66197.1"/>
    </source>
</evidence>
<gene>
    <name evidence="1" type="ORF">HMPREF0742_01239</name>
</gene>
<name>U7V3D3_9MICC</name>
<evidence type="ECO:0000313" key="2">
    <source>
        <dbReference type="Proteomes" id="UP000017174"/>
    </source>
</evidence>
<dbReference type="AlphaFoldDB" id="U7V3D3"/>
<proteinExistence type="predicted"/>
<accession>U7V3D3</accession>
<comment type="caution">
    <text evidence="1">The sequence shown here is derived from an EMBL/GenBank/DDBJ whole genome shotgun (WGS) entry which is preliminary data.</text>
</comment>
<dbReference type="Proteomes" id="UP000017174">
    <property type="component" value="Unassembled WGS sequence"/>
</dbReference>
<sequence length="44" mass="5026">MRARERDGAWCAPEICLCTASFQPVFCLELYMAWGGFLRGVRDV</sequence>